<feature type="region of interest" description="Disordered" evidence="1">
    <location>
        <begin position="1228"/>
        <end position="1314"/>
    </location>
</feature>
<accession>A0A419Q2W6</accession>
<feature type="region of interest" description="Disordered" evidence="1">
    <location>
        <begin position="1005"/>
        <end position="1033"/>
    </location>
</feature>
<comment type="caution">
    <text evidence="2">The sequence shown here is derived from an EMBL/GenBank/DDBJ whole genome shotgun (WGS) entry which is preliminary data.</text>
</comment>
<dbReference type="OrthoDB" id="6279665at2759"/>
<dbReference type="EMBL" id="NIRI02000042">
    <property type="protein sequence ID" value="KAG5451727.1"/>
    <property type="molecule type" value="Genomic_DNA"/>
</dbReference>
<name>A0A419Q2W6_CLOSI</name>
<proteinExistence type="predicted"/>
<feature type="region of interest" description="Disordered" evidence="1">
    <location>
        <begin position="1058"/>
        <end position="1096"/>
    </location>
</feature>
<feature type="region of interest" description="Disordered" evidence="1">
    <location>
        <begin position="410"/>
        <end position="450"/>
    </location>
</feature>
<feature type="region of interest" description="Disordered" evidence="1">
    <location>
        <begin position="940"/>
        <end position="968"/>
    </location>
</feature>
<reference evidence="2 3" key="2">
    <citation type="journal article" date="2021" name="Genomics">
        <title>High-quality reference genome for Clonorchis sinensis.</title>
        <authorList>
            <person name="Young N.D."/>
            <person name="Stroehlein A.J."/>
            <person name="Kinkar L."/>
            <person name="Wang T."/>
            <person name="Sohn W.M."/>
            <person name="Chang B.C.H."/>
            <person name="Kaur P."/>
            <person name="Weisz D."/>
            <person name="Dudchenko O."/>
            <person name="Aiden E.L."/>
            <person name="Korhonen P.K."/>
            <person name="Gasser R.B."/>
        </authorList>
    </citation>
    <scope>NUCLEOTIDE SEQUENCE [LARGE SCALE GENOMIC DNA]</scope>
    <source>
        <strain evidence="2">Cs-k2</strain>
    </source>
</reference>
<protein>
    <submittedName>
        <fullName evidence="2">Uncharacterized protein</fullName>
    </submittedName>
</protein>
<feature type="compositionally biased region" description="Basic and acidic residues" evidence="1">
    <location>
        <begin position="1022"/>
        <end position="1031"/>
    </location>
</feature>
<feature type="compositionally biased region" description="Basic and acidic residues" evidence="1">
    <location>
        <begin position="1068"/>
        <end position="1095"/>
    </location>
</feature>
<feature type="region of interest" description="Disordered" evidence="1">
    <location>
        <begin position="153"/>
        <end position="174"/>
    </location>
</feature>
<dbReference type="InParanoid" id="A0A419Q2W6"/>
<feature type="compositionally biased region" description="Basic residues" evidence="1">
    <location>
        <begin position="1181"/>
        <end position="1201"/>
    </location>
</feature>
<evidence type="ECO:0000313" key="3">
    <source>
        <dbReference type="Proteomes" id="UP000286415"/>
    </source>
</evidence>
<feature type="compositionally biased region" description="Basic and acidic residues" evidence="1">
    <location>
        <begin position="1285"/>
        <end position="1303"/>
    </location>
</feature>
<dbReference type="Proteomes" id="UP000286415">
    <property type="component" value="Unassembled WGS sequence"/>
</dbReference>
<gene>
    <name evidence="2" type="ORF">CSKR_102902</name>
</gene>
<feature type="region of interest" description="Disordered" evidence="1">
    <location>
        <begin position="363"/>
        <end position="392"/>
    </location>
</feature>
<feature type="compositionally biased region" description="Polar residues" evidence="1">
    <location>
        <begin position="245"/>
        <end position="288"/>
    </location>
</feature>
<feature type="compositionally biased region" description="Basic and acidic residues" evidence="1">
    <location>
        <begin position="953"/>
        <end position="962"/>
    </location>
</feature>
<feature type="compositionally biased region" description="Basic residues" evidence="1">
    <location>
        <begin position="1011"/>
        <end position="1021"/>
    </location>
</feature>
<feature type="compositionally biased region" description="Basic and acidic residues" evidence="1">
    <location>
        <begin position="1244"/>
        <end position="1259"/>
    </location>
</feature>
<feature type="region of interest" description="Disordered" evidence="1">
    <location>
        <begin position="204"/>
        <end position="288"/>
    </location>
</feature>
<sequence>MLQQSPDSIYFRTDYVSRRHQYVIFQLTHTAHLRAVLSQLHCQCELPAGKVRRTIRPVLRILATNTSPLAQCNRLVERGVSEEYDKLLSILPSNSWPVTTTNQNNTVPGHARACIRRFQIHPIIPGYKTDRKSPFRCLTGLLINMEALENRPIPKPRLNKNENNHSGTNSVKDDDFDMASLRKCTEKKHSSGLMCETHHCLNYGVRPDPKSSSPGTNNTEKQEFNRHNMTGQKSPKFHSLIWGSTGHNTSVQSSLKNKTKNPPVTETNALPRNSSQVTSSSGQLDRMSGTSFSLSVPAVQLDRGQTTSRDVSVIPEENSTLPCSCTSSQQPCPSVMFSNKVDERNPQETHGPIHRIETFQIGKRQRISTLDKQARKRSKERHSEPVNTEGDYSPDRCDWKLTNVLGPSGRELESSGCMDPKHSLVPGNSTQAQENLLRPKSPNLKSPERTNSRAIALLPEMPPKRVIRMSEVKRGNSKELSLGGAFASGRAGHDIATQLVAARTDLVQLDAVHEAGKHAPDEEAIDRTQMLTQNPYLLMVSLEEQDNPSERPIERAFRPEVRRVNEPQLRRAHICKTTSIATQVLPTYRARSLGVQTARELETGRKTASRCVTPSVSEGSVWNTLIKQSRQTRVKTASSQTRQSKPKSLQNRDISRVVSSAERSTQTQCSSFCATDSCTTPTSIVANAHPTSPDDDLQTNLNPAIIPQYVQRTDSWSYWPRTAIRPPETRAHFSDSWVVVSSNRLDGSGNTDLKNSRVERSSDLIRMLVAPSGESTYSSLLGSEEYSNKPGLTLTDNVTFRNLSPLGRYKAQTRTSESTLDKRQSHFSSWSTESESLHVCSTESLTDIIKSTCLGKMLLQADVIVNPLKKVHSDLSGTPKVAERPTEPKFIYTSARVHEPIEVMIRETVHQPVKYKNNAADVEDSNVRLSTTEKIPMKKLYSDASAQTGADPQGKEEVRKSPDGLFYTSPTKQTLREKLSLPTKTYVLRHNSTEQRDRLRSVIVQSGRRSVPSRRSRTAKTIKRERSEARKSAPRKLNFVSKLFSSFQREPLSIMATQVSSDPYNGRGSKEYTLEQGGDRSHSRPFQRDRARPSDRLTLANASPYQNCLLTGPKHMQPTVIISPPNPHPQFHGSALKACNKTESIGGLDKEQFQELMEMVENYFSVANPSEEHVEMYNPKNTRKVSPNHRKPDKMFKRYHSKSGDKGTVHKNEIPTFHPQVQLMVAHPSGSVPSRETGGRKSIKLSENEAELSEREKSKGRNTQGVGEYTVSPDKGKHSLSKSPLTDKDPLISRTHISSDHCPTEVSGLEDTESSELYSVDQRIEEALHGTLDRILFESADKLASVLPTGQESRAIKLISRLEFVGIEQPHMAKKERKSPELIRSYEIVHNLKPTASLKWNVEEGVPVISKSPCVFGPAGRHGQFCTQHVPKGSAGEKALWCCTPWRK</sequence>
<reference evidence="2 3" key="1">
    <citation type="journal article" date="2018" name="Biotechnol. Adv.">
        <title>Improved genomic resources and new bioinformatic workflow for the carcinogenic parasite Clonorchis sinensis: Biotechnological implications.</title>
        <authorList>
            <person name="Wang D."/>
            <person name="Korhonen P.K."/>
            <person name="Gasser R.B."/>
            <person name="Young N.D."/>
        </authorList>
    </citation>
    <scope>NUCLEOTIDE SEQUENCE [LARGE SCALE GENOMIC DNA]</scope>
    <source>
        <strain evidence="2">Cs-k2</strain>
    </source>
</reference>
<evidence type="ECO:0000256" key="1">
    <source>
        <dbReference type="SAM" id="MobiDB-lite"/>
    </source>
</evidence>
<feature type="region of interest" description="Disordered" evidence="1">
    <location>
        <begin position="630"/>
        <end position="662"/>
    </location>
</feature>
<organism evidence="2 3">
    <name type="scientific">Clonorchis sinensis</name>
    <name type="common">Chinese liver fluke</name>
    <dbReference type="NCBI Taxonomy" id="79923"/>
    <lineage>
        <taxon>Eukaryota</taxon>
        <taxon>Metazoa</taxon>
        <taxon>Spiralia</taxon>
        <taxon>Lophotrochozoa</taxon>
        <taxon>Platyhelminthes</taxon>
        <taxon>Trematoda</taxon>
        <taxon>Digenea</taxon>
        <taxon>Opisthorchiida</taxon>
        <taxon>Opisthorchiata</taxon>
        <taxon>Opisthorchiidae</taxon>
        <taxon>Clonorchis</taxon>
    </lineage>
</organism>
<feature type="compositionally biased region" description="Polar residues" evidence="1">
    <location>
        <begin position="210"/>
        <end position="219"/>
    </location>
</feature>
<feature type="region of interest" description="Disordered" evidence="1">
    <location>
        <begin position="1181"/>
        <end position="1209"/>
    </location>
</feature>
<keyword evidence="3" id="KW-1185">Reference proteome</keyword>
<evidence type="ECO:0000313" key="2">
    <source>
        <dbReference type="EMBL" id="KAG5451727.1"/>
    </source>
</evidence>